<evidence type="ECO:0000313" key="1">
    <source>
        <dbReference type="EnsemblMetazoa" id="AATE011603-PA.1"/>
    </source>
</evidence>
<reference evidence="1" key="1">
    <citation type="submission" date="2022-08" db="UniProtKB">
        <authorList>
            <consortium name="EnsemblMetazoa"/>
        </authorList>
    </citation>
    <scope>IDENTIFICATION</scope>
    <source>
        <strain evidence="1">EBRO</strain>
    </source>
</reference>
<protein>
    <submittedName>
        <fullName evidence="1">Uncharacterized protein</fullName>
    </submittedName>
</protein>
<organism evidence="1">
    <name type="scientific">Anopheles atroparvus</name>
    <name type="common">European mosquito</name>
    <dbReference type="NCBI Taxonomy" id="41427"/>
    <lineage>
        <taxon>Eukaryota</taxon>
        <taxon>Metazoa</taxon>
        <taxon>Ecdysozoa</taxon>
        <taxon>Arthropoda</taxon>
        <taxon>Hexapoda</taxon>
        <taxon>Insecta</taxon>
        <taxon>Pterygota</taxon>
        <taxon>Neoptera</taxon>
        <taxon>Endopterygota</taxon>
        <taxon>Diptera</taxon>
        <taxon>Nematocera</taxon>
        <taxon>Culicoidea</taxon>
        <taxon>Culicidae</taxon>
        <taxon>Anophelinae</taxon>
        <taxon>Anopheles</taxon>
    </lineage>
</organism>
<sequence length="134" mass="15121">MAPIRIKKDESVKLNYRHSRVDGCGLPLWTASCQDFPLELLFRHSDGIGKLVHHAENHHPSEVVHRANTNNDPALEFPRRSLNSEVRSECDPYEGGSIYSASASVGNTGGRFRRWGFETRNGHWTPSFPPGRQL</sequence>
<accession>A0A182J577</accession>
<name>A0A182J577_ANOAO</name>
<dbReference type="VEuPathDB" id="VectorBase:AATE011603"/>
<dbReference type="AlphaFoldDB" id="A0A182J577"/>
<dbReference type="EnsemblMetazoa" id="AATE011603-RA">
    <property type="protein sequence ID" value="AATE011603-PA.1"/>
    <property type="gene ID" value="AATE011603"/>
</dbReference>
<proteinExistence type="predicted"/>
<dbReference type="PROSITE" id="PS51257">
    <property type="entry name" value="PROKAR_LIPOPROTEIN"/>
    <property type="match status" value="1"/>
</dbReference>